<evidence type="ECO:0000259" key="8">
    <source>
        <dbReference type="PROSITE" id="PS50928"/>
    </source>
</evidence>
<organism evidence="9">
    <name type="scientific">freshwater metagenome</name>
    <dbReference type="NCBI Taxonomy" id="449393"/>
    <lineage>
        <taxon>unclassified sequences</taxon>
        <taxon>metagenomes</taxon>
        <taxon>ecological metagenomes</taxon>
    </lineage>
</organism>
<dbReference type="EMBL" id="CAFABC010000066">
    <property type="protein sequence ID" value="CAB4831332.1"/>
    <property type="molecule type" value="Genomic_DNA"/>
</dbReference>
<dbReference type="PROSITE" id="PS50928">
    <property type="entry name" value="ABC_TM1"/>
    <property type="match status" value="1"/>
</dbReference>
<dbReference type="EMBL" id="CAFBRY010000064">
    <property type="protein sequence ID" value="CAB5154244.1"/>
    <property type="molecule type" value="Genomic_DNA"/>
</dbReference>
<dbReference type="AlphaFoldDB" id="A0A6J6SWE9"/>
<feature type="transmembrane region" description="Helical" evidence="7">
    <location>
        <begin position="214"/>
        <end position="233"/>
    </location>
</feature>
<dbReference type="CDD" id="cd06261">
    <property type="entry name" value="TM_PBP2"/>
    <property type="match status" value="1"/>
</dbReference>
<feature type="transmembrane region" description="Helical" evidence="7">
    <location>
        <begin position="123"/>
        <end position="143"/>
    </location>
</feature>
<dbReference type="InterPro" id="IPR035906">
    <property type="entry name" value="MetI-like_sf"/>
</dbReference>
<dbReference type="PANTHER" id="PTHR30151:SF0">
    <property type="entry name" value="ABC TRANSPORTER PERMEASE PROTEIN MJ0413-RELATED"/>
    <property type="match status" value="1"/>
</dbReference>
<feature type="transmembrane region" description="Helical" evidence="7">
    <location>
        <begin position="97"/>
        <end position="117"/>
    </location>
</feature>
<evidence type="ECO:0000256" key="7">
    <source>
        <dbReference type="SAM" id="Phobius"/>
    </source>
</evidence>
<accession>A0A6J6SWE9</accession>
<keyword evidence="3" id="KW-1003">Cell membrane</keyword>
<keyword evidence="2" id="KW-0813">Transport</keyword>
<keyword evidence="4 7" id="KW-0812">Transmembrane</keyword>
<evidence type="ECO:0000256" key="2">
    <source>
        <dbReference type="ARBA" id="ARBA00022448"/>
    </source>
</evidence>
<dbReference type="SUPFAM" id="SSF161098">
    <property type="entry name" value="MetI-like"/>
    <property type="match status" value="1"/>
</dbReference>
<feature type="domain" description="ABC transmembrane type-1" evidence="8">
    <location>
        <begin position="57"/>
        <end position="234"/>
    </location>
</feature>
<dbReference type="GO" id="GO:0005886">
    <property type="term" value="C:plasma membrane"/>
    <property type="evidence" value="ECO:0007669"/>
    <property type="project" value="UniProtKB-SubCell"/>
</dbReference>
<dbReference type="EMBL" id="CAEZYO010000068">
    <property type="protein sequence ID" value="CAB4739018.1"/>
    <property type="molecule type" value="Genomic_DNA"/>
</dbReference>
<evidence type="ECO:0000313" key="9">
    <source>
        <dbReference type="EMBL" id="CAB4739018.1"/>
    </source>
</evidence>
<reference evidence="9" key="1">
    <citation type="submission" date="2020-05" db="EMBL/GenBank/DDBJ databases">
        <authorList>
            <person name="Chiriac C."/>
            <person name="Salcher M."/>
            <person name="Ghai R."/>
            <person name="Kavagutti S V."/>
        </authorList>
    </citation>
    <scope>NUCLEOTIDE SEQUENCE</scope>
</reference>
<proteinExistence type="predicted"/>
<evidence type="ECO:0000256" key="1">
    <source>
        <dbReference type="ARBA" id="ARBA00004651"/>
    </source>
</evidence>
<feature type="transmembrane region" description="Helical" evidence="7">
    <location>
        <begin position="61"/>
        <end position="85"/>
    </location>
</feature>
<dbReference type="InterPro" id="IPR000515">
    <property type="entry name" value="MetI-like"/>
</dbReference>
<keyword evidence="6 7" id="KW-0472">Membrane</keyword>
<feature type="transmembrane region" description="Helical" evidence="7">
    <location>
        <begin position="186"/>
        <end position="208"/>
    </location>
</feature>
<evidence type="ECO:0000313" key="11">
    <source>
        <dbReference type="EMBL" id="CAB5154244.1"/>
    </source>
</evidence>
<comment type="subcellular location">
    <subcellularLocation>
        <location evidence="1">Cell membrane</location>
        <topology evidence="1">Multi-pass membrane protein</topology>
    </subcellularLocation>
</comment>
<evidence type="ECO:0000256" key="6">
    <source>
        <dbReference type="ARBA" id="ARBA00023136"/>
    </source>
</evidence>
<gene>
    <name evidence="9" type="ORF">UFOPK2731_01356</name>
    <name evidence="10" type="ORF">UFOPK3161_01362</name>
    <name evidence="11" type="ORF">UFOPK4427_01297</name>
</gene>
<dbReference type="GO" id="GO:0055085">
    <property type="term" value="P:transmembrane transport"/>
    <property type="evidence" value="ECO:0007669"/>
    <property type="project" value="InterPro"/>
</dbReference>
<dbReference type="Gene3D" id="1.10.3720.10">
    <property type="entry name" value="MetI-like"/>
    <property type="match status" value="1"/>
</dbReference>
<dbReference type="Pfam" id="PF00528">
    <property type="entry name" value="BPD_transp_1"/>
    <property type="match status" value="1"/>
</dbReference>
<evidence type="ECO:0000256" key="5">
    <source>
        <dbReference type="ARBA" id="ARBA00022989"/>
    </source>
</evidence>
<sequence length="255" mass="27673">MKNGFSRILGRLWFPLTLVALWQIALSSSKNPFFPTPLTILRNTQSVISLDWARTSLLSSLITLFAGYFIGSTLGVVLGAIIGINERVRVVLNPIANFIRSIPSVAKVPVLMALMGIGTATRISAVAVAVLFPVLMASMRAIATTDDQLMDISKIMHYSKYQVLLKVRIPAATGEILAGLHAAVQIAVLVMVISEMLGSGIGLGAFIIHSQSSFMIADMWVGILVLGVIGSILNELFQFAERRIAPWYFKSKELA</sequence>
<evidence type="ECO:0000313" key="10">
    <source>
        <dbReference type="EMBL" id="CAB4831332.1"/>
    </source>
</evidence>
<evidence type="ECO:0000256" key="3">
    <source>
        <dbReference type="ARBA" id="ARBA00022475"/>
    </source>
</evidence>
<evidence type="ECO:0000256" key="4">
    <source>
        <dbReference type="ARBA" id="ARBA00022692"/>
    </source>
</evidence>
<protein>
    <submittedName>
        <fullName evidence="9">Unannotated protein</fullName>
    </submittedName>
</protein>
<dbReference type="PANTHER" id="PTHR30151">
    <property type="entry name" value="ALKANE SULFONATE ABC TRANSPORTER-RELATED, MEMBRANE SUBUNIT"/>
    <property type="match status" value="1"/>
</dbReference>
<keyword evidence="5 7" id="KW-1133">Transmembrane helix</keyword>
<name>A0A6J6SWE9_9ZZZZ</name>